<feature type="compositionally biased region" description="Acidic residues" evidence="2">
    <location>
        <begin position="1218"/>
        <end position="1227"/>
    </location>
</feature>
<accession>A0A9Q1CKI8</accession>
<feature type="compositionally biased region" description="Basic and acidic residues" evidence="2">
    <location>
        <begin position="817"/>
        <end position="826"/>
    </location>
</feature>
<feature type="compositionally biased region" description="Polar residues" evidence="2">
    <location>
        <begin position="309"/>
        <end position="327"/>
    </location>
</feature>
<organism evidence="3 4">
    <name type="scientific">Holothuria leucospilota</name>
    <name type="common">Black long sea cucumber</name>
    <name type="synonym">Mertensiothuria leucospilota</name>
    <dbReference type="NCBI Taxonomy" id="206669"/>
    <lineage>
        <taxon>Eukaryota</taxon>
        <taxon>Metazoa</taxon>
        <taxon>Echinodermata</taxon>
        <taxon>Eleutherozoa</taxon>
        <taxon>Echinozoa</taxon>
        <taxon>Holothuroidea</taxon>
        <taxon>Aspidochirotacea</taxon>
        <taxon>Aspidochirotida</taxon>
        <taxon>Holothuriidae</taxon>
        <taxon>Holothuria</taxon>
    </lineage>
</organism>
<dbReference type="PANTHER" id="PTHR48029">
    <property type="entry name" value="NUCLEOLAR PROTEIN 8"/>
    <property type="match status" value="1"/>
</dbReference>
<feature type="compositionally biased region" description="Basic and acidic residues" evidence="2">
    <location>
        <begin position="701"/>
        <end position="738"/>
    </location>
</feature>
<evidence type="ECO:0000313" key="4">
    <source>
        <dbReference type="Proteomes" id="UP001152320"/>
    </source>
</evidence>
<feature type="region of interest" description="Disordered" evidence="2">
    <location>
        <begin position="1084"/>
        <end position="1149"/>
    </location>
</feature>
<feature type="compositionally biased region" description="Basic and acidic residues" evidence="2">
    <location>
        <begin position="879"/>
        <end position="889"/>
    </location>
</feature>
<feature type="compositionally biased region" description="Basic residues" evidence="2">
    <location>
        <begin position="637"/>
        <end position="648"/>
    </location>
</feature>
<feature type="compositionally biased region" description="Basic and acidic residues" evidence="2">
    <location>
        <begin position="217"/>
        <end position="231"/>
    </location>
</feature>
<feature type="compositionally biased region" description="Basic and acidic residues" evidence="2">
    <location>
        <begin position="1228"/>
        <end position="1241"/>
    </location>
</feature>
<gene>
    <name evidence="3" type="ORF">HOLleu_05857</name>
</gene>
<feature type="region of interest" description="Disordered" evidence="2">
    <location>
        <begin position="20"/>
        <end position="144"/>
    </location>
</feature>
<feature type="compositionally biased region" description="Basic and acidic residues" evidence="2">
    <location>
        <begin position="672"/>
        <end position="689"/>
    </location>
</feature>
<feature type="compositionally biased region" description="Basic residues" evidence="2">
    <location>
        <begin position="1130"/>
        <end position="1139"/>
    </location>
</feature>
<feature type="region of interest" description="Disordered" evidence="2">
    <location>
        <begin position="217"/>
        <end position="518"/>
    </location>
</feature>
<name>A0A9Q1CKI8_HOLLE</name>
<evidence type="ECO:0000256" key="2">
    <source>
        <dbReference type="SAM" id="MobiDB-lite"/>
    </source>
</evidence>
<reference evidence="3" key="1">
    <citation type="submission" date="2021-10" db="EMBL/GenBank/DDBJ databases">
        <title>Tropical sea cucumber genome reveals ecological adaptation and Cuvierian tubules defense mechanism.</title>
        <authorList>
            <person name="Chen T."/>
        </authorList>
    </citation>
    <scope>NUCLEOTIDE SEQUENCE</scope>
    <source>
        <strain evidence="3">Nanhai2018</strain>
        <tissue evidence="3">Muscle</tissue>
    </source>
</reference>
<feature type="region of interest" description="Disordered" evidence="2">
    <location>
        <begin position="1299"/>
        <end position="1321"/>
    </location>
</feature>
<feature type="compositionally biased region" description="Basic and acidic residues" evidence="2">
    <location>
        <begin position="1090"/>
        <end position="1118"/>
    </location>
</feature>
<feature type="compositionally biased region" description="Basic residues" evidence="2">
    <location>
        <begin position="758"/>
        <end position="769"/>
    </location>
</feature>
<dbReference type="GO" id="GO:0003723">
    <property type="term" value="F:RNA binding"/>
    <property type="evidence" value="ECO:0007669"/>
    <property type="project" value="UniProtKB-KW"/>
</dbReference>
<comment type="caution">
    <text evidence="3">The sequence shown here is derived from an EMBL/GenBank/DDBJ whole genome shotgun (WGS) entry which is preliminary data.</text>
</comment>
<feature type="compositionally biased region" description="Basic and acidic residues" evidence="2">
    <location>
        <begin position="427"/>
        <end position="442"/>
    </location>
</feature>
<feature type="compositionally biased region" description="Polar residues" evidence="2">
    <location>
        <begin position="779"/>
        <end position="802"/>
    </location>
</feature>
<feature type="compositionally biased region" description="Low complexity" evidence="2">
    <location>
        <begin position="842"/>
        <end position="852"/>
    </location>
</feature>
<dbReference type="Proteomes" id="UP001152320">
    <property type="component" value="Chromosome 2"/>
</dbReference>
<keyword evidence="1" id="KW-0694">RNA-binding</keyword>
<feature type="region of interest" description="Disordered" evidence="2">
    <location>
        <begin position="1181"/>
        <end position="1200"/>
    </location>
</feature>
<feature type="compositionally biased region" description="Basic and acidic residues" evidence="2">
    <location>
        <begin position="298"/>
        <end position="308"/>
    </location>
</feature>
<dbReference type="EMBL" id="JAIZAY010000002">
    <property type="protein sequence ID" value="KAJ8046991.1"/>
    <property type="molecule type" value="Genomic_DNA"/>
</dbReference>
<feature type="compositionally biased region" description="Polar residues" evidence="2">
    <location>
        <begin position="606"/>
        <end position="616"/>
    </location>
</feature>
<proteinExistence type="predicted"/>
<feature type="region of interest" description="Disordered" evidence="2">
    <location>
        <begin position="1040"/>
        <end position="1071"/>
    </location>
</feature>
<feature type="compositionally biased region" description="Acidic residues" evidence="2">
    <location>
        <begin position="971"/>
        <end position="982"/>
    </location>
</feature>
<keyword evidence="4" id="KW-1185">Reference proteome</keyword>
<feature type="compositionally biased region" description="Low complexity" evidence="2">
    <location>
        <begin position="246"/>
        <end position="267"/>
    </location>
</feature>
<feature type="compositionally biased region" description="Acidic residues" evidence="2">
    <location>
        <begin position="544"/>
        <end position="563"/>
    </location>
</feature>
<feature type="region of interest" description="Disordered" evidence="2">
    <location>
        <begin position="538"/>
        <end position="579"/>
    </location>
</feature>
<feature type="region of interest" description="Disordered" evidence="2">
    <location>
        <begin position="594"/>
        <end position="857"/>
    </location>
</feature>
<feature type="compositionally biased region" description="Basic and acidic residues" evidence="2">
    <location>
        <begin position="953"/>
        <end position="970"/>
    </location>
</feature>
<feature type="compositionally biased region" description="Polar residues" evidence="2">
    <location>
        <begin position="277"/>
        <end position="294"/>
    </location>
</feature>
<feature type="region of interest" description="Disordered" evidence="2">
    <location>
        <begin position="951"/>
        <end position="994"/>
    </location>
</feature>
<protein>
    <submittedName>
        <fullName evidence="3">Nucleolar protein 8</fullName>
    </submittedName>
</protein>
<feature type="region of interest" description="Disordered" evidence="2">
    <location>
        <begin position="879"/>
        <end position="925"/>
    </location>
</feature>
<feature type="compositionally biased region" description="Basic and acidic residues" evidence="2">
    <location>
        <begin position="98"/>
        <end position="114"/>
    </location>
</feature>
<feature type="compositionally biased region" description="Basic and acidic residues" evidence="2">
    <location>
        <begin position="333"/>
        <end position="342"/>
    </location>
</feature>
<feature type="compositionally biased region" description="Basic and acidic residues" evidence="2">
    <location>
        <begin position="387"/>
        <end position="402"/>
    </location>
</feature>
<sequence>MEGNCGLLQKRLVLSKGMKELEKNKNTKHKRSHKNSGYMFNFFGNDDGDNDQEEDTSSEAGINSPVVGTVNQEDSESDSDTTEDSGPSVPNLKKRKIFDRIREDSVNAYSHDRNITTLQDTCQPGSSEKRRTDSSSDSADTDEICASEQRQCKEGKISCKEGKHKVQQEEKYSSLQDNLSERIKPAVIQEKSVSSGELQVKGMEKVRSLENMLIEFNGKESSRDGSRHDAGSKCNGRGNSKEDCVSDSSANDSDDGTSGTDDGSSVGESADADEICSMTQKQSQIKFKTENSLNIMKLENKNVEKKQENTSTGDGFNNQESSGSGSHCNGKAEISHVNKTVEDNVDAGSMRSDDTCECDDNSNEEETESDDDLLDEVEISSGKQRQRQADAKAKPLSNKDDIDGSFVHSIKTHTGMMVNEETTNSVKNEKGNHLSVCKRESGSDDSSPDTDGSTLNSAPSLKRKRESDEGLSDTGRVGSSKKDRMEGEAVEQHSPKKVRQEEQENKGKIGPLSPQGNLTGAKFELLVLDRNILAQQGYNTTGAEGEESSLEDMLELSESDEDSDSGKENTKGKKKNKLVMPEFKGMNFYRKHFRDGEGNEWKENQTSRGQDVSTDEMNARSKEEFIAVKAGELPGHKGSKSLKKRKRKKDNDLESGDDAYTLDVGRSTQLKMKMERVSKDTSDEYIKEQLEEEENKTEMSGIERQDDKGCEVDDSRVVVTSESKRSQKLVEDSGRGRDADDESSDLENLVNGDNGSSSRKRKKKKKHKEKEKEEKNENITQKGKNSAAFTDSLSLINAVQNKYSKESGHPHSTNATNKEESVKVTKEGLQGNELQSVRGVKGESSVISSGGESMEDATKSFTDRMAEFGKKFIKKKVSDGGRSNKEYKVKQKRQALPEKQPAGIVENKNEKTKMDISNQDTAEISNQKRLQAIKERQEQVKNKQKAIQAALAKVDERKQPDAKKHLRFDSESEEEPEFSEEVEEKKKDTSKVPSLALFADENNEESGSDEDWFQVKPQFEGEKGLELLKLQRKFGDDERFRLDERFAEEDDDDTEDKHEEDGDDGDLETEKTKALSILENVLGNMLPSKKSTEDKKTKFRDMGQVRFDPSREDHEKFLLPRQEVSETNSKPKKKRKKKKQTEGAQGIVEAPLPEVSKEVFFDVKSDLTSALNQSEQVTFGFFNDSEDKEETQENKEEEYFLPPAEFVWSKQKLPYDSSESEGEAEEPETTKQSETTKHRETLSLGNPIEMEHQSSRSFFFGRNDHRLKDGASQFCRPKDSPLKDNWEEKRMQLWAATYKRHQKALRDNKQNRKQRRPFKHP</sequence>
<feature type="compositionally biased region" description="Basic and acidic residues" evidence="2">
    <location>
        <begin position="617"/>
        <end position="626"/>
    </location>
</feature>
<feature type="compositionally biased region" description="Polar residues" evidence="2">
    <location>
        <begin position="115"/>
        <end position="126"/>
    </location>
</feature>
<feature type="compositionally biased region" description="Basic residues" evidence="2">
    <location>
        <begin position="1311"/>
        <end position="1321"/>
    </location>
</feature>
<evidence type="ECO:0000313" key="3">
    <source>
        <dbReference type="EMBL" id="KAJ8046991.1"/>
    </source>
</evidence>
<feature type="compositionally biased region" description="Polar residues" evidence="2">
    <location>
        <begin position="915"/>
        <end position="925"/>
    </location>
</feature>
<feature type="compositionally biased region" description="Acidic residues" evidence="2">
    <location>
        <begin position="73"/>
        <end position="83"/>
    </location>
</feature>
<feature type="region of interest" description="Disordered" evidence="2">
    <location>
        <begin position="1211"/>
        <end position="1248"/>
    </location>
</feature>
<feature type="compositionally biased region" description="Acidic residues" evidence="2">
    <location>
        <begin position="46"/>
        <end position="57"/>
    </location>
</feature>
<dbReference type="OrthoDB" id="21643at2759"/>
<feature type="compositionally biased region" description="Basic and acidic residues" evidence="2">
    <location>
        <begin position="594"/>
        <end position="605"/>
    </location>
</feature>
<feature type="compositionally biased region" description="Basic and acidic residues" evidence="2">
    <location>
        <begin position="480"/>
        <end position="507"/>
    </location>
</feature>
<dbReference type="PANTHER" id="PTHR48029:SF1">
    <property type="entry name" value="NUCLEOLAR PROTEIN 8"/>
    <property type="match status" value="1"/>
</dbReference>
<feature type="compositionally biased region" description="Acidic residues" evidence="2">
    <location>
        <begin position="355"/>
        <end position="378"/>
    </location>
</feature>
<evidence type="ECO:0000256" key="1">
    <source>
        <dbReference type="ARBA" id="ARBA00022884"/>
    </source>
</evidence>